<dbReference type="InterPro" id="IPR003767">
    <property type="entry name" value="Malate/L-lactate_DH-like"/>
</dbReference>
<accession>A0A482VS32</accession>
<dbReference type="OrthoDB" id="7881616at2759"/>
<keyword evidence="2" id="KW-0560">Oxidoreductase</keyword>
<dbReference type="PANTHER" id="PTHR11091">
    <property type="entry name" value="OXIDOREDUCTASE-RELATED"/>
    <property type="match status" value="1"/>
</dbReference>
<dbReference type="PANTHER" id="PTHR11091:SF0">
    <property type="entry name" value="MALATE DEHYDROGENASE"/>
    <property type="match status" value="1"/>
</dbReference>
<evidence type="ECO:0000256" key="2">
    <source>
        <dbReference type="ARBA" id="ARBA00023002"/>
    </source>
</evidence>
<dbReference type="InterPro" id="IPR043144">
    <property type="entry name" value="Mal/L-sulf/L-lact_DH-like_ah"/>
</dbReference>
<comment type="similarity">
    <text evidence="1">Belongs to the LDH2/MDH2 oxidoreductase family.</text>
</comment>
<evidence type="ECO:0000256" key="1">
    <source>
        <dbReference type="ARBA" id="ARBA00006056"/>
    </source>
</evidence>
<dbReference type="STRING" id="1661398.A0A482VS32"/>
<evidence type="ECO:0000313" key="3">
    <source>
        <dbReference type="EMBL" id="RZC35486.1"/>
    </source>
</evidence>
<dbReference type="Gene3D" id="1.10.1530.10">
    <property type="match status" value="3"/>
</dbReference>
<dbReference type="GO" id="GO:0016491">
    <property type="term" value="F:oxidoreductase activity"/>
    <property type="evidence" value="ECO:0007669"/>
    <property type="project" value="UniProtKB-KW"/>
</dbReference>
<evidence type="ECO:0000313" key="4">
    <source>
        <dbReference type="Proteomes" id="UP000292052"/>
    </source>
</evidence>
<proteinExistence type="inferred from homology"/>
<sequence>MASTAMRCVWRYQSARNRQVLNIVRREMATEILEIDTPLIALAEAHRFIADCMEAVGTPKDFAKILADNLVEADYRGHYSHGMNRLDMYVKDVQGGLCDCKATPCILNESSATAWVNGNNGLGAVVGKYCMDLAIEKAKKNGVALVVAKESNHYGIAGMYALQAIKEGVIGMSFTNTSPLMAPTRAKNSALGTNPLSLGAPATDGDSFVLDMATTAVAVGKIEIQKRKKETIPEGWALDGEGKVTTDAAVGYDSRRLMPLGGSEDHSGYKGYGLGMLVEVFCGMLAGSAYGPNIRSWGDFSKKADLGHGFLAINPNCFAPGFEDRMSDLMSHIRNMEAVDPEKPVLVAGDPERLHMESVNQAGGLRYVQDQHDTCQKLAKELKVQPLQPHHYNPAPRKPSFHQELYESYRKFILQFLATIFVKVDSRGHYIHRLAMIDWLLGMSFTAPAVDSFVFGYGYLCCSSRENRNGCFKPTGRVKLILIITDTPVISLQECRRFIKDSMIAVGSSSSSAEALANILVEADYRGHYSHGMNRLEMYLSEIQNGICKTEAIPEILKESPATAWVDGHNGLGVVVGHFCMDIAIQKAKKVGVGWVVCKGSNHYGIAGMYSMQAMKNGLLGMSFTNTSPVVAPTRTKQVAIGTNPISLAAPGLKSDTFVLDMATSAVAVGKIEMKNRTNSPIPPQWAHLDTGALNPLGGNEANSSYKGYGLGLLVEIFCGILGGGSYGPNIRMLGDFSRMADLGHCFIAVDPSCFAPGFENRLTDLIESLRKMEPINPEKPVLVAGDPEKLHMKAVDEAGGVHRFIKDCLVAVGCPPANAESLATLLVEADYRGHYSHGINRLEMYLNHIRSGSCKPDAVPGIVKETVATAWVDGHNGLGVVVGHFCMDLAIQKAKKVGVGLVVCKGSNHYGIAAKYSLEAMKNGLLGMSFTNSVPLVAPTRTNQVAAIGTNPLSLAAPAANGDSFILDMATSAVAYGKVEMKKRTKSPIPSQWMHTETGALNPLGGDEINSSFKGYGLGVLVEILCGILGGGSYGPNIRKFDNTDKMADLGHCFIAIDPSCFAPGFEGRLTDLLESLRKLKPIKSDNPVLVPGDPEKLHMKTVDEAGGVTYVQDQLDTCNRVAQTLKKIKEGTFNKNAVPKVIKETLVKGLVDYNNGLLVYNFCMNLVIRKTQSCETASDLLVPIRWLSLHQICIGRVFAWICLHLQCLWERENN</sequence>
<name>A0A482VS32_ASBVE</name>
<gene>
    <name evidence="3" type="ORF">BDFB_003152</name>
</gene>
<evidence type="ECO:0008006" key="5">
    <source>
        <dbReference type="Google" id="ProtNLM"/>
    </source>
</evidence>
<keyword evidence="4" id="KW-1185">Reference proteome</keyword>
<dbReference type="Pfam" id="PF02615">
    <property type="entry name" value="Ldh_2"/>
    <property type="match status" value="3"/>
</dbReference>
<comment type="caution">
    <text evidence="3">The sequence shown here is derived from an EMBL/GenBank/DDBJ whole genome shotgun (WGS) entry which is preliminary data.</text>
</comment>
<organism evidence="3 4">
    <name type="scientific">Asbolus verrucosus</name>
    <name type="common">Desert ironclad beetle</name>
    <dbReference type="NCBI Taxonomy" id="1661398"/>
    <lineage>
        <taxon>Eukaryota</taxon>
        <taxon>Metazoa</taxon>
        <taxon>Ecdysozoa</taxon>
        <taxon>Arthropoda</taxon>
        <taxon>Hexapoda</taxon>
        <taxon>Insecta</taxon>
        <taxon>Pterygota</taxon>
        <taxon>Neoptera</taxon>
        <taxon>Endopterygota</taxon>
        <taxon>Coleoptera</taxon>
        <taxon>Polyphaga</taxon>
        <taxon>Cucujiformia</taxon>
        <taxon>Tenebrionidae</taxon>
        <taxon>Pimeliinae</taxon>
        <taxon>Asbolus</taxon>
    </lineage>
</organism>
<dbReference type="InterPro" id="IPR036111">
    <property type="entry name" value="Mal/L-sulfo/L-lacto_DH-like_sf"/>
</dbReference>
<dbReference type="Gene3D" id="3.30.1370.60">
    <property type="entry name" value="Hypothetical oxidoreductase yiak, domain 2"/>
    <property type="match status" value="3"/>
</dbReference>
<dbReference type="SUPFAM" id="SSF89733">
    <property type="entry name" value="L-sulfolactate dehydrogenase-like"/>
    <property type="match status" value="3"/>
</dbReference>
<dbReference type="InterPro" id="IPR043143">
    <property type="entry name" value="Mal/L-sulf/L-lact_DH-like_NADP"/>
</dbReference>
<protein>
    <recommendedName>
        <fullName evidence="5">Malate dehydrogenase</fullName>
    </recommendedName>
</protein>
<dbReference type="EMBL" id="QDEB01070385">
    <property type="protein sequence ID" value="RZC35486.1"/>
    <property type="molecule type" value="Genomic_DNA"/>
</dbReference>
<dbReference type="Proteomes" id="UP000292052">
    <property type="component" value="Unassembled WGS sequence"/>
</dbReference>
<reference evidence="3 4" key="1">
    <citation type="submission" date="2017-03" db="EMBL/GenBank/DDBJ databases">
        <title>Genome of the blue death feigning beetle - Asbolus verrucosus.</title>
        <authorList>
            <person name="Rider S.D."/>
        </authorList>
    </citation>
    <scope>NUCLEOTIDE SEQUENCE [LARGE SCALE GENOMIC DNA]</scope>
    <source>
        <strain evidence="3">Butters</strain>
        <tissue evidence="3">Head and leg muscle</tissue>
    </source>
</reference>
<dbReference type="AlphaFoldDB" id="A0A482VS32"/>